<dbReference type="Pfam" id="PF00096">
    <property type="entry name" value="zf-C2H2"/>
    <property type="match status" value="3"/>
</dbReference>
<feature type="region of interest" description="Disordered" evidence="13">
    <location>
        <begin position="64"/>
        <end position="84"/>
    </location>
</feature>
<keyword evidence="9" id="KW-0238">DNA-binding</keyword>
<dbReference type="Gene3D" id="3.30.160.60">
    <property type="entry name" value="Classic Zinc Finger"/>
    <property type="match status" value="4"/>
</dbReference>
<evidence type="ECO:0000256" key="8">
    <source>
        <dbReference type="ARBA" id="ARBA00023015"/>
    </source>
</evidence>
<keyword evidence="4" id="KW-0479">Metal-binding</keyword>
<comment type="function">
    <text evidence="1">May be involved in transcriptional regulation.</text>
</comment>
<name>A0A9Q1DHM2_CONCO</name>
<evidence type="ECO:0000256" key="7">
    <source>
        <dbReference type="ARBA" id="ARBA00022833"/>
    </source>
</evidence>
<feature type="domain" description="C2H2-type" evidence="14">
    <location>
        <begin position="350"/>
        <end position="377"/>
    </location>
</feature>
<protein>
    <recommendedName>
        <fullName evidence="14">C2H2-type domain-containing protein</fullName>
    </recommendedName>
</protein>
<comment type="similarity">
    <text evidence="3">Belongs to the krueppel C2H2-type zinc-finger protein family.</text>
</comment>
<organism evidence="15 16">
    <name type="scientific">Conger conger</name>
    <name type="common">Conger eel</name>
    <name type="synonym">Muraena conger</name>
    <dbReference type="NCBI Taxonomy" id="82655"/>
    <lineage>
        <taxon>Eukaryota</taxon>
        <taxon>Metazoa</taxon>
        <taxon>Chordata</taxon>
        <taxon>Craniata</taxon>
        <taxon>Vertebrata</taxon>
        <taxon>Euteleostomi</taxon>
        <taxon>Actinopterygii</taxon>
        <taxon>Neopterygii</taxon>
        <taxon>Teleostei</taxon>
        <taxon>Anguilliformes</taxon>
        <taxon>Congridae</taxon>
        <taxon>Conger</taxon>
    </lineage>
</organism>
<evidence type="ECO:0000256" key="5">
    <source>
        <dbReference type="ARBA" id="ARBA00022737"/>
    </source>
</evidence>
<dbReference type="GO" id="GO:0005634">
    <property type="term" value="C:nucleus"/>
    <property type="evidence" value="ECO:0007669"/>
    <property type="project" value="UniProtKB-SubCell"/>
</dbReference>
<evidence type="ECO:0000256" key="4">
    <source>
        <dbReference type="ARBA" id="ARBA00022723"/>
    </source>
</evidence>
<reference evidence="15" key="1">
    <citation type="journal article" date="2023" name="Science">
        <title>Genome structures resolve the early diversification of teleost fishes.</title>
        <authorList>
            <person name="Parey E."/>
            <person name="Louis A."/>
            <person name="Montfort J."/>
            <person name="Bouchez O."/>
            <person name="Roques C."/>
            <person name="Iampietro C."/>
            <person name="Lluch J."/>
            <person name="Castinel A."/>
            <person name="Donnadieu C."/>
            <person name="Desvignes T."/>
            <person name="Floi Bucao C."/>
            <person name="Jouanno E."/>
            <person name="Wen M."/>
            <person name="Mejri S."/>
            <person name="Dirks R."/>
            <person name="Jansen H."/>
            <person name="Henkel C."/>
            <person name="Chen W.J."/>
            <person name="Zahm M."/>
            <person name="Cabau C."/>
            <person name="Klopp C."/>
            <person name="Thompson A.W."/>
            <person name="Robinson-Rechavi M."/>
            <person name="Braasch I."/>
            <person name="Lecointre G."/>
            <person name="Bobe J."/>
            <person name="Postlethwait J.H."/>
            <person name="Berthelot C."/>
            <person name="Roest Crollius H."/>
            <person name="Guiguen Y."/>
        </authorList>
    </citation>
    <scope>NUCLEOTIDE SEQUENCE</scope>
    <source>
        <strain evidence="15">Concon-B</strain>
    </source>
</reference>
<dbReference type="EMBL" id="JAFJMO010000007">
    <property type="protein sequence ID" value="KAJ8271246.1"/>
    <property type="molecule type" value="Genomic_DNA"/>
</dbReference>
<evidence type="ECO:0000313" key="16">
    <source>
        <dbReference type="Proteomes" id="UP001152803"/>
    </source>
</evidence>
<feature type="domain" description="C2H2-type" evidence="14">
    <location>
        <begin position="406"/>
        <end position="434"/>
    </location>
</feature>
<keyword evidence="5" id="KW-0677">Repeat</keyword>
<dbReference type="PANTHER" id="PTHR23235:SF120">
    <property type="entry name" value="KRUPPEL-LIKE FACTOR 15"/>
    <property type="match status" value="1"/>
</dbReference>
<dbReference type="OrthoDB" id="9439903at2759"/>
<evidence type="ECO:0000256" key="11">
    <source>
        <dbReference type="ARBA" id="ARBA00023242"/>
    </source>
</evidence>
<comment type="subcellular location">
    <subcellularLocation>
        <location evidence="2">Nucleus</location>
    </subcellularLocation>
</comment>
<evidence type="ECO:0000256" key="9">
    <source>
        <dbReference type="ARBA" id="ARBA00023125"/>
    </source>
</evidence>
<dbReference type="PROSITE" id="PS50157">
    <property type="entry name" value="ZINC_FINGER_C2H2_2"/>
    <property type="match status" value="4"/>
</dbReference>
<dbReference type="GO" id="GO:0008270">
    <property type="term" value="F:zinc ion binding"/>
    <property type="evidence" value="ECO:0007669"/>
    <property type="project" value="UniProtKB-KW"/>
</dbReference>
<comment type="caution">
    <text evidence="15">The sequence shown here is derived from an EMBL/GenBank/DDBJ whole genome shotgun (WGS) entry which is preliminary data.</text>
</comment>
<evidence type="ECO:0000256" key="12">
    <source>
        <dbReference type="PROSITE-ProRule" id="PRU00042"/>
    </source>
</evidence>
<dbReference type="InterPro" id="IPR036236">
    <property type="entry name" value="Znf_C2H2_sf"/>
</dbReference>
<keyword evidence="16" id="KW-1185">Reference proteome</keyword>
<dbReference type="SMART" id="SM00355">
    <property type="entry name" value="ZnF_C2H2"/>
    <property type="match status" value="4"/>
</dbReference>
<dbReference type="GO" id="GO:0000981">
    <property type="term" value="F:DNA-binding transcription factor activity, RNA polymerase II-specific"/>
    <property type="evidence" value="ECO:0007669"/>
    <property type="project" value="TreeGrafter"/>
</dbReference>
<dbReference type="Proteomes" id="UP001152803">
    <property type="component" value="Unassembled WGS sequence"/>
</dbReference>
<dbReference type="FunFam" id="3.30.160.60:FF:000912">
    <property type="entry name" value="Zinc finger protein 660"/>
    <property type="match status" value="1"/>
</dbReference>
<dbReference type="PROSITE" id="PS00028">
    <property type="entry name" value="ZINC_FINGER_C2H2_1"/>
    <property type="match status" value="4"/>
</dbReference>
<evidence type="ECO:0000256" key="1">
    <source>
        <dbReference type="ARBA" id="ARBA00003767"/>
    </source>
</evidence>
<accession>A0A9Q1DHM2</accession>
<keyword evidence="11" id="KW-0539">Nucleus</keyword>
<feature type="compositionally biased region" description="Basic and acidic residues" evidence="13">
    <location>
        <begin position="187"/>
        <end position="196"/>
    </location>
</feature>
<keyword evidence="8" id="KW-0805">Transcription regulation</keyword>
<evidence type="ECO:0000256" key="2">
    <source>
        <dbReference type="ARBA" id="ARBA00004123"/>
    </source>
</evidence>
<dbReference type="InterPro" id="IPR013087">
    <property type="entry name" value="Znf_C2H2_type"/>
</dbReference>
<evidence type="ECO:0000259" key="14">
    <source>
        <dbReference type="PROSITE" id="PS50157"/>
    </source>
</evidence>
<dbReference type="FunFam" id="3.30.160.60:FF:000966">
    <property type="entry name" value="ZFP90 zinc finger protein"/>
    <property type="match status" value="1"/>
</dbReference>
<dbReference type="AlphaFoldDB" id="A0A9Q1DHM2"/>
<keyword evidence="7" id="KW-0862">Zinc</keyword>
<feature type="domain" description="C2H2-type" evidence="14">
    <location>
        <begin position="322"/>
        <end position="349"/>
    </location>
</feature>
<feature type="domain" description="C2H2-type" evidence="14">
    <location>
        <begin position="378"/>
        <end position="405"/>
    </location>
</feature>
<dbReference type="PANTHER" id="PTHR23235">
    <property type="entry name" value="KRUEPPEL-LIKE TRANSCRIPTION FACTOR"/>
    <property type="match status" value="1"/>
</dbReference>
<dbReference type="FunFam" id="3.30.160.60:FF:000446">
    <property type="entry name" value="Zinc finger protein"/>
    <property type="match status" value="1"/>
</dbReference>
<dbReference type="GO" id="GO:0000978">
    <property type="term" value="F:RNA polymerase II cis-regulatory region sequence-specific DNA binding"/>
    <property type="evidence" value="ECO:0007669"/>
    <property type="project" value="TreeGrafter"/>
</dbReference>
<feature type="region of interest" description="Disordered" evidence="13">
    <location>
        <begin position="171"/>
        <end position="201"/>
    </location>
</feature>
<proteinExistence type="inferred from homology"/>
<evidence type="ECO:0000256" key="6">
    <source>
        <dbReference type="ARBA" id="ARBA00022771"/>
    </source>
</evidence>
<keyword evidence="10" id="KW-0804">Transcription</keyword>
<evidence type="ECO:0000256" key="10">
    <source>
        <dbReference type="ARBA" id="ARBA00023163"/>
    </source>
</evidence>
<dbReference type="FunFam" id="3.30.160.60:FF:001949">
    <property type="entry name" value="zinc finger protein 62 homolog isoform X2"/>
    <property type="match status" value="1"/>
</dbReference>
<evidence type="ECO:0000256" key="3">
    <source>
        <dbReference type="ARBA" id="ARBA00006991"/>
    </source>
</evidence>
<evidence type="ECO:0000256" key="13">
    <source>
        <dbReference type="SAM" id="MobiDB-lite"/>
    </source>
</evidence>
<evidence type="ECO:0000313" key="15">
    <source>
        <dbReference type="EMBL" id="KAJ8271246.1"/>
    </source>
</evidence>
<keyword evidence="6 12" id="KW-0863">Zinc-finger</keyword>
<dbReference type="SUPFAM" id="SSF57667">
    <property type="entry name" value="beta-beta-alpha zinc fingers"/>
    <property type="match status" value="2"/>
</dbReference>
<sequence length="440" mass="49394">MSDCSSFRTQLASIMEVLANTAVAEICQLVDDGYAVLHLEMSRSYKENEALKRKLKMFELSASRMRGKRAGPQRSSPGMGAQDPRALRGRIEEGRVPAVESGFDVQMNVTMGRKRQPTPEREERATVVLSDEKECADVLNVKEERLEDTGTSDAVEEVKISDDRAVEWRAGSREKRPVQETQNKAANHTEELTEQHRTRRGVWEVSGLEPALKAEPDYNAVNKKDQHFGTENDAAGLHQLDSEYFMFGRTSQPGAFLIPEVGETEAENSASSYAPVTDSQNLSVEFIDVTSALNGCTSSDTHFITSDGIVTHCKDVARKKGFVCKYCGKNFSRRNVLVKHTRVHTGEKPFSCSLCGRRFSDSSNLKKHQSVHTGEKRFRCAQCGKQFSDSSSRKRHQTVHTGRKPFGCAECGKRFTRACHLKRHCEQFHSWQIPFNEHGV</sequence>
<gene>
    <name evidence="15" type="ORF">COCON_G00101050</name>
</gene>